<dbReference type="Proteomes" id="UP001283361">
    <property type="component" value="Unassembled WGS sequence"/>
</dbReference>
<name>A0AAE1ANN2_9GAST</name>
<gene>
    <name evidence="1" type="ORF">RRG08_025022</name>
</gene>
<dbReference type="EMBL" id="JAWDGP010001483">
    <property type="protein sequence ID" value="KAK3791167.1"/>
    <property type="molecule type" value="Genomic_DNA"/>
</dbReference>
<accession>A0AAE1ANN2</accession>
<protein>
    <submittedName>
        <fullName evidence="1">Uncharacterized protein</fullName>
    </submittedName>
</protein>
<evidence type="ECO:0000313" key="2">
    <source>
        <dbReference type="Proteomes" id="UP001283361"/>
    </source>
</evidence>
<dbReference type="AlphaFoldDB" id="A0AAE1ANN2"/>
<keyword evidence="2" id="KW-1185">Reference proteome</keyword>
<proteinExistence type="predicted"/>
<comment type="caution">
    <text evidence="1">The sequence shown here is derived from an EMBL/GenBank/DDBJ whole genome shotgun (WGS) entry which is preliminary data.</text>
</comment>
<evidence type="ECO:0000313" key="1">
    <source>
        <dbReference type="EMBL" id="KAK3791167.1"/>
    </source>
</evidence>
<sequence>MLMTKILKSRKSWEKTKNGPRLNPEAAHCLNARNACWKSYWSRDHASRLIQLRLAPPALLIRRLARVVVSPAAWSNVLELHSDTTCLSSWCEMKQQRFRGSKHEQLRHPSFLDP</sequence>
<reference evidence="1" key="1">
    <citation type="journal article" date="2023" name="G3 (Bethesda)">
        <title>A reference genome for the long-term kleptoplast-retaining sea slug Elysia crispata morphotype clarki.</title>
        <authorList>
            <person name="Eastman K.E."/>
            <person name="Pendleton A.L."/>
            <person name="Shaikh M.A."/>
            <person name="Suttiyut T."/>
            <person name="Ogas R."/>
            <person name="Tomko P."/>
            <person name="Gavelis G."/>
            <person name="Widhalm J.R."/>
            <person name="Wisecaver J.H."/>
        </authorList>
    </citation>
    <scope>NUCLEOTIDE SEQUENCE</scope>
    <source>
        <strain evidence="1">ECLA1</strain>
    </source>
</reference>
<organism evidence="1 2">
    <name type="scientific">Elysia crispata</name>
    <name type="common">lettuce slug</name>
    <dbReference type="NCBI Taxonomy" id="231223"/>
    <lineage>
        <taxon>Eukaryota</taxon>
        <taxon>Metazoa</taxon>
        <taxon>Spiralia</taxon>
        <taxon>Lophotrochozoa</taxon>
        <taxon>Mollusca</taxon>
        <taxon>Gastropoda</taxon>
        <taxon>Heterobranchia</taxon>
        <taxon>Euthyneura</taxon>
        <taxon>Panpulmonata</taxon>
        <taxon>Sacoglossa</taxon>
        <taxon>Placobranchoidea</taxon>
        <taxon>Plakobranchidae</taxon>
        <taxon>Elysia</taxon>
    </lineage>
</organism>